<proteinExistence type="predicted"/>
<comment type="caution">
    <text evidence="5">The sequence shown here is derived from an EMBL/GenBank/DDBJ whole genome shotgun (WGS) entry which is preliminary data.</text>
</comment>
<dbReference type="InterPro" id="IPR032622">
    <property type="entry name" value="UCP01524_HTH"/>
</dbReference>
<dbReference type="InterPro" id="IPR036388">
    <property type="entry name" value="WH-like_DNA-bd_sf"/>
</dbReference>
<feature type="domain" description="DUF4910" evidence="4">
    <location>
        <begin position="47"/>
        <end position="383"/>
    </location>
</feature>
<accession>A0ABN3XU92</accession>
<keyword evidence="6" id="KW-1185">Reference proteome</keyword>
<reference evidence="5 6" key="1">
    <citation type="journal article" date="2019" name="Int. J. Syst. Evol. Microbiol.">
        <title>The Global Catalogue of Microorganisms (GCM) 10K type strain sequencing project: providing services to taxonomists for standard genome sequencing and annotation.</title>
        <authorList>
            <consortium name="The Broad Institute Genomics Platform"/>
            <consortium name="The Broad Institute Genome Sequencing Center for Infectious Disease"/>
            <person name="Wu L."/>
            <person name="Ma J."/>
        </authorList>
    </citation>
    <scope>NUCLEOTIDE SEQUENCE [LARGE SCALE GENOMIC DNA]</scope>
    <source>
        <strain evidence="5 6">JCM 3106</strain>
    </source>
</reference>
<gene>
    <name evidence="5" type="ORF">GCM10017559_17360</name>
</gene>
<dbReference type="PIRSF" id="PIRSF015244">
    <property type="entry name" value="UCP015244"/>
    <property type="match status" value="1"/>
</dbReference>
<dbReference type="Pfam" id="PF16254">
    <property type="entry name" value="DUF4910"/>
    <property type="match status" value="1"/>
</dbReference>
<evidence type="ECO:0000256" key="1">
    <source>
        <dbReference type="SAM" id="MobiDB-lite"/>
    </source>
</evidence>
<feature type="compositionally biased region" description="Gly residues" evidence="1">
    <location>
        <begin position="18"/>
        <end position="33"/>
    </location>
</feature>
<feature type="region of interest" description="Disordered" evidence="1">
    <location>
        <begin position="1"/>
        <end position="42"/>
    </location>
</feature>
<feature type="domain" description="UCP01524 winged helix-turn-helix" evidence="3">
    <location>
        <begin position="387"/>
        <end position="461"/>
    </location>
</feature>
<dbReference type="Proteomes" id="UP001499930">
    <property type="component" value="Unassembled WGS sequence"/>
</dbReference>
<dbReference type="Gene3D" id="3.40.630.10">
    <property type="entry name" value="Zn peptidases"/>
    <property type="match status" value="1"/>
</dbReference>
<organism evidence="5 6">
    <name type="scientific">Streptosporangium longisporum</name>
    <dbReference type="NCBI Taxonomy" id="46187"/>
    <lineage>
        <taxon>Bacteria</taxon>
        <taxon>Bacillati</taxon>
        <taxon>Actinomycetota</taxon>
        <taxon>Actinomycetes</taxon>
        <taxon>Streptosporangiales</taxon>
        <taxon>Streptosporangiaceae</taxon>
        <taxon>Streptosporangium</taxon>
    </lineage>
</organism>
<dbReference type="Gene3D" id="3.50.30.90">
    <property type="match status" value="1"/>
</dbReference>
<feature type="domain" description="DUF2172" evidence="2">
    <location>
        <begin position="97"/>
        <end position="188"/>
    </location>
</feature>
<evidence type="ECO:0000259" key="3">
    <source>
        <dbReference type="Pfam" id="PF16221"/>
    </source>
</evidence>
<dbReference type="RefSeq" id="WP_344890838.1">
    <property type="nucleotide sequence ID" value="NZ_BAAAWD010000006.1"/>
</dbReference>
<sequence>MSGIDGVNGLTDTDGVTGTDGAGGVTGAGGATGAAGAEGAEEGREMHALVERLYPICRSITGDGVRRTLEIVGESLPLRVSEVPTGTEVLDWTVPQEWNIRDAYVKDPSGTRVVDFAASNLHVVGYSVPVSATMTLDELRGHLHTLPEQPGLIPYRTSYYARTWGFCLAQDTLEGLSGGPYEVMIDSTLADGHLTYGEHVVPGRVADEVLVSCHVCHPSLANDNLAGIAVAVELARRLAGSDPWYTYRFLFAPGTIGAITWLARNRERVGRVRHGLVLACAGDRGPLTYKRSRRGDAVIDRAVRHVLRTSGREHRVVDFSPYGYDERQFCSPGFDLPVGSLTRTPYAGYPEYHTSGDDPGFVSPEAMADTLETCWEVTRVLEGDRRHLNLSPYGEPQLGRRGLYGSLGGRSDTQAAQMAMLWVLNLSDGEHGLLDIAERADLPFGTVAEAAHALRGSGLLKECSE</sequence>
<dbReference type="InterPro" id="IPR032610">
    <property type="entry name" value="DUF2172"/>
</dbReference>
<dbReference type="Pfam" id="PF09940">
    <property type="entry name" value="DUF2172"/>
    <property type="match status" value="1"/>
</dbReference>
<evidence type="ECO:0000259" key="2">
    <source>
        <dbReference type="Pfam" id="PF09940"/>
    </source>
</evidence>
<dbReference type="SUPFAM" id="SSF53187">
    <property type="entry name" value="Zn-dependent exopeptidases"/>
    <property type="match status" value="1"/>
</dbReference>
<evidence type="ECO:0000313" key="5">
    <source>
        <dbReference type="EMBL" id="GAA2997330.1"/>
    </source>
</evidence>
<dbReference type="InterPro" id="IPR012353">
    <property type="entry name" value="UCP015244"/>
</dbReference>
<evidence type="ECO:0000259" key="4">
    <source>
        <dbReference type="Pfam" id="PF16254"/>
    </source>
</evidence>
<dbReference type="EMBL" id="BAAAWD010000006">
    <property type="protein sequence ID" value="GAA2997330.1"/>
    <property type="molecule type" value="Genomic_DNA"/>
</dbReference>
<dbReference type="Pfam" id="PF16221">
    <property type="entry name" value="HTH_47"/>
    <property type="match status" value="1"/>
</dbReference>
<dbReference type="Gene3D" id="1.10.10.10">
    <property type="entry name" value="Winged helix-like DNA-binding domain superfamily/Winged helix DNA-binding domain"/>
    <property type="match status" value="1"/>
</dbReference>
<name>A0ABN3XU92_9ACTN</name>
<evidence type="ECO:0000313" key="6">
    <source>
        <dbReference type="Proteomes" id="UP001499930"/>
    </source>
</evidence>
<protein>
    <submittedName>
        <fullName evidence="5">DUF4910 domain-containing protein</fullName>
    </submittedName>
</protein>
<dbReference type="InterPro" id="IPR032589">
    <property type="entry name" value="DUF4910"/>
</dbReference>